<evidence type="ECO:0000313" key="1">
    <source>
        <dbReference type="EMBL" id="GFS80243.1"/>
    </source>
</evidence>
<accession>A0A8X6MVK7</accession>
<comment type="caution">
    <text evidence="1">The sequence shown here is derived from an EMBL/GenBank/DDBJ whole genome shotgun (WGS) entry which is preliminary data.</text>
</comment>
<proteinExistence type="predicted"/>
<dbReference type="EMBL" id="BMAW01097540">
    <property type="protein sequence ID" value="GFS80243.1"/>
    <property type="molecule type" value="Genomic_DNA"/>
</dbReference>
<sequence length="92" mass="10647">MEAFTFAHDCEENISSPTNEKKKCLHQERICRATEWVFEPPASHARPNLSCYWVLKSCETRAIKGDSSNDFYTGPVRLDYLMTNTENATRQE</sequence>
<name>A0A8X6MVK7_NEPPI</name>
<gene>
    <name evidence="1" type="ORF">NPIL_375761</name>
</gene>
<protein>
    <submittedName>
        <fullName evidence="1">Uncharacterized protein</fullName>
    </submittedName>
</protein>
<keyword evidence="2" id="KW-1185">Reference proteome</keyword>
<organism evidence="1 2">
    <name type="scientific">Nephila pilipes</name>
    <name type="common">Giant wood spider</name>
    <name type="synonym">Nephila maculata</name>
    <dbReference type="NCBI Taxonomy" id="299642"/>
    <lineage>
        <taxon>Eukaryota</taxon>
        <taxon>Metazoa</taxon>
        <taxon>Ecdysozoa</taxon>
        <taxon>Arthropoda</taxon>
        <taxon>Chelicerata</taxon>
        <taxon>Arachnida</taxon>
        <taxon>Araneae</taxon>
        <taxon>Araneomorphae</taxon>
        <taxon>Entelegynae</taxon>
        <taxon>Araneoidea</taxon>
        <taxon>Nephilidae</taxon>
        <taxon>Nephila</taxon>
    </lineage>
</organism>
<dbReference type="AlphaFoldDB" id="A0A8X6MVK7"/>
<evidence type="ECO:0000313" key="2">
    <source>
        <dbReference type="Proteomes" id="UP000887013"/>
    </source>
</evidence>
<reference evidence="1" key="1">
    <citation type="submission" date="2020-08" db="EMBL/GenBank/DDBJ databases">
        <title>Multicomponent nature underlies the extraordinary mechanical properties of spider dragline silk.</title>
        <authorList>
            <person name="Kono N."/>
            <person name="Nakamura H."/>
            <person name="Mori M."/>
            <person name="Yoshida Y."/>
            <person name="Ohtoshi R."/>
            <person name="Malay A.D."/>
            <person name="Moran D.A.P."/>
            <person name="Tomita M."/>
            <person name="Numata K."/>
            <person name="Arakawa K."/>
        </authorList>
    </citation>
    <scope>NUCLEOTIDE SEQUENCE</scope>
</reference>
<dbReference type="Proteomes" id="UP000887013">
    <property type="component" value="Unassembled WGS sequence"/>
</dbReference>